<dbReference type="InterPro" id="IPR008139">
    <property type="entry name" value="SaposinB_dom"/>
</dbReference>
<keyword evidence="1" id="KW-1015">Disulfide bond</keyword>
<evidence type="ECO:0000259" key="3">
    <source>
        <dbReference type="PROSITE" id="PS50015"/>
    </source>
</evidence>
<evidence type="ECO:0000313" key="4">
    <source>
        <dbReference type="EMBL" id="CAF1269076.1"/>
    </source>
</evidence>
<comment type="caution">
    <text evidence="4">The sequence shown here is derived from an EMBL/GenBank/DDBJ whole genome shotgun (WGS) entry which is preliminary data.</text>
</comment>
<dbReference type="AlphaFoldDB" id="A0A815B907"/>
<accession>A0A815B907</accession>
<evidence type="ECO:0000313" key="5">
    <source>
        <dbReference type="Proteomes" id="UP000663845"/>
    </source>
</evidence>
<evidence type="ECO:0000256" key="1">
    <source>
        <dbReference type="ARBA" id="ARBA00023157"/>
    </source>
</evidence>
<feature type="domain" description="Saposin B-type" evidence="3">
    <location>
        <begin position="67"/>
        <end position="148"/>
    </location>
</feature>
<sequence>MSSRFGYICILFYFLTLYIIITDSRSINEQDSIDNHEVALTIANYQHRFEHSINLKQLHWTLKHRYNKAYCEFCDLVVPVIRLLIEANQTAHIENIVMGFCREFKLIDLDVCIGAVHEYRDAVIAVISLSSYSNKQLCQLVFKCYKQIDYPIITWNVTFPDKPKPLPQPPQPPQIRLLIEANQTAHIENIVMGFCREFKLIDLDVCIGAVHEYRVKKNF</sequence>
<feature type="transmembrane region" description="Helical" evidence="2">
    <location>
        <begin position="5"/>
        <end position="21"/>
    </location>
</feature>
<proteinExistence type="predicted"/>
<dbReference type="SUPFAM" id="SSF47862">
    <property type="entry name" value="Saposin"/>
    <property type="match status" value="1"/>
</dbReference>
<keyword evidence="2" id="KW-1133">Transmembrane helix</keyword>
<keyword evidence="2" id="KW-0812">Transmembrane</keyword>
<evidence type="ECO:0000256" key="2">
    <source>
        <dbReference type="SAM" id="Phobius"/>
    </source>
</evidence>
<protein>
    <recommendedName>
        <fullName evidence="3">Saposin B-type domain-containing protein</fullName>
    </recommendedName>
</protein>
<reference evidence="4" key="1">
    <citation type="submission" date="2021-02" db="EMBL/GenBank/DDBJ databases">
        <authorList>
            <person name="Nowell W R."/>
        </authorList>
    </citation>
    <scope>NUCLEOTIDE SEQUENCE</scope>
</reference>
<dbReference type="Gene3D" id="1.10.225.10">
    <property type="entry name" value="Saposin-like"/>
    <property type="match status" value="1"/>
</dbReference>
<gene>
    <name evidence="4" type="ORF">JYZ213_LOCUS30589</name>
</gene>
<dbReference type="Proteomes" id="UP000663845">
    <property type="component" value="Unassembled WGS sequence"/>
</dbReference>
<dbReference type="EMBL" id="CAJNOG010000492">
    <property type="protein sequence ID" value="CAF1269076.1"/>
    <property type="molecule type" value="Genomic_DNA"/>
</dbReference>
<organism evidence="4 5">
    <name type="scientific">Adineta steineri</name>
    <dbReference type="NCBI Taxonomy" id="433720"/>
    <lineage>
        <taxon>Eukaryota</taxon>
        <taxon>Metazoa</taxon>
        <taxon>Spiralia</taxon>
        <taxon>Gnathifera</taxon>
        <taxon>Rotifera</taxon>
        <taxon>Eurotatoria</taxon>
        <taxon>Bdelloidea</taxon>
        <taxon>Adinetida</taxon>
        <taxon>Adinetidae</taxon>
        <taxon>Adineta</taxon>
    </lineage>
</organism>
<dbReference type="PROSITE" id="PS50015">
    <property type="entry name" value="SAP_B"/>
    <property type="match status" value="1"/>
</dbReference>
<name>A0A815B907_9BILA</name>
<keyword evidence="2" id="KW-0472">Membrane</keyword>
<dbReference type="InterPro" id="IPR011001">
    <property type="entry name" value="Saposin-like"/>
</dbReference>